<dbReference type="InterPro" id="IPR027417">
    <property type="entry name" value="P-loop_NTPase"/>
</dbReference>
<evidence type="ECO:0000313" key="15">
    <source>
        <dbReference type="EMBL" id="ELK31483.1"/>
    </source>
</evidence>
<dbReference type="Pfam" id="PF13469">
    <property type="entry name" value="Sulfotransfer_3"/>
    <property type="match status" value="1"/>
</dbReference>
<dbReference type="GO" id="GO:0000139">
    <property type="term" value="C:Golgi membrane"/>
    <property type="evidence" value="ECO:0007669"/>
    <property type="project" value="UniProtKB-SubCell"/>
</dbReference>
<dbReference type="SUPFAM" id="SSF52540">
    <property type="entry name" value="P-loop containing nucleoside triphosphate hydrolases"/>
    <property type="match status" value="1"/>
</dbReference>
<evidence type="ECO:0000256" key="14">
    <source>
        <dbReference type="RuleBase" id="RU365018"/>
    </source>
</evidence>
<organism evidence="15 16">
    <name type="scientific">Myotis davidii</name>
    <name type="common">David's myotis</name>
    <dbReference type="NCBI Taxonomy" id="225400"/>
    <lineage>
        <taxon>Eukaryota</taxon>
        <taxon>Metazoa</taxon>
        <taxon>Chordata</taxon>
        <taxon>Craniata</taxon>
        <taxon>Vertebrata</taxon>
        <taxon>Euteleostomi</taxon>
        <taxon>Mammalia</taxon>
        <taxon>Eutheria</taxon>
        <taxon>Laurasiatheria</taxon>
        <taxon>Chiroptera</taxon>
        <taxon>Yangochiroptera</taxon>
        <taxon>Vespertilionidae</taxon>
        <taxon>Myotis</taxon>
    </lineage>
</organism>
<evidence type="ECO:0000256" key="9">
    <source>
        <dbReference type="ARBA" id="ARBA00023136"/>
    </source>
</evidence>
<keyword evidence="9" id="KW-0472">Membrane</keyword>
<keyword evidence="5" id="KW-0812">Transmembrane</keyword>
<dbReference type="Proteomes" id="UP000010556">
    <property type="component" value="Unassembled WGS sequence"/>
</dbReference>
<evidence type="ECO:0000256" key="10">
    <source>
        <dbReference type="ARBA" id="ARBA00023157"/>
    </source>
</evidence>
<dbReference type="InterPro" id="IPR026634">
    <property type="entry name" value="TPST-like"/>
</dbReference>
<name>L5M1B5_MYODS</name>
<dbReference type="AlphaFoldDB" id="L5M1B5"/>
<evidence type="ECO:0000256" key="5">
    <source>
        <dbReference type="ARBA" id="ARBA00022692"/>
    </source>
</evidence>
<evidence type="ECO:0000256" key="13">
    <source>
        <dbReference type="ARBA" id="ARBA00048460"/>
    </source>
</evidence>
<keyword evidence="10" id="KW-1015">Disulfide bond</keyword>
<keyword evidence="7" id="KW-1133">Transmembrane helix</keyword>
<evidence type="ECO:0000256" key="1">
    <source>
        <dbReference type="ARBA" id="ARBA00003886"/>
    </source>
</evidence>
<comment type="catalytic activity">
    <reaction evidence="13 14">
        <text>L-tyrosyl-[protein] + 3'-phosphoadenylyl sulfate = O-sulfo-L-tyrosine-[protein] + adenosine 3',5'-bisphosphate + H(+)</text>
        <dbReference type="Rhea" id="RHEA:16801"/>
        <dbReference type="Rhea" id="RHEA-COMP:10136"/>
        <dbReference type="Rhea" id="RHEA-COMP:11688"/>
        <dbReference type="ChEBI" id="CHEBI:15378"/>
        <dbReference type="ChEBI" id="CHEBI:46858"/>
        <dbReference type="ChEBI" id="CHEBI:58339"/>
        <dbReference type="ChEBI" id="CHEBI:58343"/>
        <dbReference type="ChEBI" id="CHEBI:65286"/>
        <dbReference type="EC" id="2.8.2.20"/>
    </reaction>
</comment>
<dbReference type="EC" id="2.8.2.20" evidence="14"/>
<comment type="function">
    <text evidence="1 14">Catalyzes the O-sulfation of tyrosine residues within acidic motifs of polypeptides, using 3'-phosphoadenylyl sulfate (PAPS) as cosubstrate.</text>
</comment>
<dbReference type="eggNOG" id="KOG3988">
    <property type="taxonomic scope" value="Eukaryota"/>
</dbReference>
<reference evidence="16" key="1">
    <citation type="journal article" date="2013" name="Science">
        <title>Comparative analysis of bat genomes provides insight into the evolution of flight and immunity.</title>
        <authorList>
            <person name="Zhang G."/>
            <person name="Cowled C."/>
            <person name="Shi Z."/>
            <person name="Huang Z."/>
            <person name="Bishop-Lilly K.A."/>
            <person name="Fang X."/>
            <person name="Wynne J.W."/>
            <person name="Xiong Z."/>
            <person name="Baker M.L."/>
            <person name="Zhao W."/>
            <person name="Tachedjian M."/>
            <person name="Zhu Y."/>
            <person name="Zhou P."/>
            <person name="Jiang X."/>
            <person name="Ng J."/>
            <person name="Yang L."/>
            <person name="Wu L."/>
            <person name="Xiao J."/>
            <person name="Feng Y."/>
            <person name="Chen Y."/>
            <person name="Sun X."/>
            <person name="Zhang Y."/>
            <person name="Marsh G.A."/>
            <person name="Crameri G."/>
            <person name="Broder C.C."/>
            <person name="Frey K.G."/>
            <person name="Wang L.F."/>
            <person name="Wang J."/>
        </authorList>
    </citation>
    <scope>NUCLEOTIDE SEQUENCE [LARGE SCALE GENOMIC DNA]</scope>
</reference>
<sequence>MLDAHPEVRCGEETRIIPRVLAMRQAWSKSGREKQRLDEAGVTDEGLDAAMQAFILEVIAKHGEPARVLCNKDPFTLKSSVTIAGFDLSSYRDCLTKWNKAIEVMYAQCLEVGRDKCLPVYYEQLVLHPRRSLQLILDFLGIAWSDSVLHHEDLIGKPGGVSLSKIERSTDQVIKPVNLEALSKWTGHIPGDVVRDMAQIAPMLARLGYDPYANPPNYGNPDPIVINNTHRVLKGDYKTPANLKGHFQVRNPTGICEFCLPGCTASCVPDSSPLLWVIVSPSGYWREVGG</sequence>
<dbReference type="GO" id="GO:0008476">
    <property type="term" value="F:protein-tyrosine sulfotransferase activity"/>
    <property type="evidence" value="ECO:0007669"/>
    <property type="project" value="UniProtKB-EC"/>
</dbReference>
<keyword evidence="6" id="KW-0735">Signal-anchor</keyword>
<comment type="similarity">
    <text evidence="3 14">Belongs to the protein sulfotransferase family.</text>
</comment>
<protein>
    <recommendedName>
        <fullName evidence="14">Protein-tyrosine sulfotransferase</fullName>
        <ecNumber evidence="14">2.8.2.20</ecNumber>
    </recommendedName>
</protein>
<comment type="subcellular location">
    <subcellularLocation>
        <location evidence="2">Golgi apparatus membrane</location>
        <topology evidence="2">Single-pass type II membrane protein</topology>
    </subcellularLocation>
</comment>
<evidence type="ECO:0000256" key="6">
    <source>
        <dbReference type="ARBA" id="ARBA00022968"/>
    </source>
</evidence>
<dbReference type="PANTHER" id="PTHR12788:SF6">
    <property type="entry name" value="PROTEIN-TYROSINE SULFOTRANSFERASE 2"/>
    <property type="match status" value="1"/>
</dbReference>
<accession>L5M1B5</accession>
<proteinExistence type="inferred from homology"/>
<keyword evidence="4 14" id="KW-0808">Transferase</keyword>
<evidence type="ECO:0000256" key="2">
    <source>
        <dbReference type="ARBA" id="ARBA00004323"/>
    </source>
</evidence>
<evidence type="ECO:0000313" key="16">
    <source>
        <dbReference type="Proteomes" id="UP000010556"/>
    </source>
</evidence>
<evidence type="ECO:0000256" key="12">
    <source>
        <dbReference type="ARBA" id="ARBA00046649"/>
    </source>
</evidence>
<evidence type="ECO:0000256" key="3">
    <source>
        <dbReference type="ARBA" id="ARBA00009988"/>
    </source>
</evidence>
<keyword evidence="8" id="KW-0333">Golgi apparatus</keyword>
<keyword evidence="11" id="KW-0325">Glycoprotein</keyword>
<dbReference type="PANTHER" id="PTHR12788">
    <property type="entry name" value="PROTEIN-TYROSINE SULFOTRANSFERASE 2"/>
    <property type="match status" value="1"/>
</dbReference>
<evidence type="ECO:0000256" key="8">
    <source>
        <dbReference type="ARBA" id="ARBA00023034"/>
    </source>
</evidence>
<gene>
    <name evidence="15" type="ORF">MDA_GLEAN10018481</name>
</gene>
<comment type="subunit">
    <text evidence="12">Homodimer. Can also form heterodimers with TPST1.</text>
</comment>
<keyword evidence="16" id="KW-1185">Reference proteome</keyword>
<evidence type="ECO:0000256" key="11">
    <source>
        <dbReference type="ARBA" id="ARBA00023180"/>
    </source>
</evidence>
<evidence type="ECO:0000256" key="7">
    <source>
        <dbReference type="ARBA" id="ARBA00022989"/>
    </source>
</evidence>
<dbReference type="Gene3D" id="3.40.50.300">
    <property type="entry name" value="P-loop containing nucleotide triphosphate hydrolases"/>
    <property type="match status" value="2"/>
</dbReference>
<evidence type="ECO:0000256" key="4">
    <source>
        <dbReference type="ARBA" id="ARBA00022679"/>
    </source>
</evidence>
<dbReference type="EMBL" id="KB106121">
    <property type="protein sequence ID" value="ELK31483.1"/>
    <property type="molecule type" value="Genomic_DNA"/>
</dbReference>